<comment type="similarity">
    <text evidence="1 2">Belongs to the universal stress protein A family.</text>
</comment>
<dbReference type="SUPFAM" id="SSF52402">
    <property type="entry name" value="Adenine nucleotide alpha hydrolases-like"/>
    <property type="match status" value="1"/>
</dbReference>
<dbReference type="PANTHER" id="PTHR46268">
    <property type="entry name" value="STRESS RESPONSE PROTEIN NHAX"/>
    <property type="match status" value="1"/>
</dbReference>
<dbReference type="EnsemblBacteria" id="ACZ18774">
    <property type="protein sequence ID" value="ACZ18774"/>
    <property type="gene ID" value="Taci_0538"/>
</dbReference>
<dbReference type="Gene3D" id="3.40.50.620">
    <property type="entry name" value="HUPs"/>
    <property type="match status" value="1"/>
</dbReference>
<dbReference type="PIRSF" id="PIRSF006276">
    <property type="entry name" value="UspA"/>
    <property type="match status" value="1"/>
</dbReference>
<dbReference type="KEGG" id="tai:Taci_0538"/>
<dbReference type="HOGENOM" id="CLU_049301_11_2_0"/>
<dbReference type="CDD" id="cd00293">
    <property type="entry name" value="USP-like"/>
    <property type="match status" value="1"/>
</dbReference>
<dbReference type="PANTHER" id="PTHR46268:SF6">
    <property type="entry name" value="UNIVERSAL STRESS PROTEIN UP12"/>
    <property type="match status" value="1"/>
</dbReference>
<dbReference type="STRING" id="525903.Taci_0538"/>
<dbReference type="eggNOG" id="COG0589">
    <property type="taxonomic scope" value="Bacteria"/>
</dbReference>
<keyword evidence="2" id="KW-0963">Cytoplasm</keyword>
<evidence type="ECO:0000259" key="3">
    <source>
        <dbReference type="Pfam" id="PF00582"/>
    </source>
</evidence>
<reference evidence="4 5" key="1">
    <citation type="journal article" date="2009" name="Stand. Genomic Sci.">
        <title>Complete genome sequence of Thermanaerovibrio acidaminovorans type strain (Su883).</title>
        <authorList>
            <person name="Chovatia M."/>
            <person name="Sikorski J."/>
            <person name="Schroder M."/>
            <person name="Lapidus A."/>
            <person name="Nolan M."/>
            <person name="Tice H."/>
            <person name="Glavina Del Rio T."/>
            <person name="Copeland A."/>
            <person name="Cheng J.F."/>
            <person name="Lucas S."/>
            <person name="Chen F."/>
            <person name="Bruce D."/>
            <person name="Goodwin L."/>
            <person name="Pitluck S."/>
            <person name="Ivanova N."/>
            <person name="Mavromatis K."/>
            <person name="Ovchinnikova G."/>
            <person name="Pati A."/>
            <person name="Chen A."/>
            <person name="Palaniappan K."/>
            <person name="Land M."/>
            <person name="Hauser L."/>
            <person name="Chang Y.J."/>
            <person name="Jeffries C.D."/>
            <person name="Chain P."/>
            <person name="Saunders E."/>
            <person name="Detter J.C."/>
            <person name="Brettin T."/>
            <person name="Rohde M."/>
            <person name="Goker M."/>
            <person name="Spring S."/>
            <person name="Bristow J."/>
            <person name="Markowitz V."/>
            <person name="Hugenholtz P."/>
            <person name="Kyrpides N.C."/>
            <person name="Klenk H.P."/>
            <person name="Eisen J.A."/>
        </authorList>
    </citation>
    <scope>NUCLEOTIDE SEQUENCE [LARGE SCALE GENOMIC DNA]</scope>
    <source>
        <strain evidence="5">ATCC 49978 / DSM 6589 / Su883</strain>
    </source>
</reference>
<proteinExistence type="inferred from homology"/>
<keyword evidence="5" id="KW-1185">Reference proteome</keyword>
<dbReference type="InterPro" id="IPR006015">
    <property type="entry name" value="Universal_stress_UspA"/>
</dbReference>
<protein>
    <recommendedName>
        <fullName evidence="2">Universal stress protein</fullName>
    </recommendedName>
</protein>
<evidence type="ECO:0000313" key="5">
    <source>
        <dbReference type="Proteomes" id="UP000002030"/>
    </source>
</evidence>
<name>D1B921_THEAS</name>
<organism evidence="4 5">
    <name type="scientific">Thermanaerovibrio acidaminovorans (strain ATCC 49978 / DSM 6589 / Su883)</name>
    <name type="common">Selenomonas acidaminovorans</name>
    <dbReference type="NCBI Taxonomy" id="525903"/>
    <lineage>
        <taxon>Bacteria</taxon>
        <taxon>Thermotogati</taxon>
        <taxon>Synergistota</taxon>
        <taxon>Synergistia</taxon>
        <taxon>Synergistales</taxon>
        <taxon>Synergistaceae</taxon>
        <taxon>Thermanaerovibrio</taxon>
    </lineage>
</organism>
<dbReference type="EMBL" id="CP001818">
    <property type="protein sequence ID" value="ACZ18774.1"/>
    <property type="molecule type" value="Genomic_DNA"/>
</dbReference>
<dbReference type="RefSeq" id="WP_012869290.1">
    <property type="nucleotide sequence ID" value="NC_013522.1"/>
</dbReference>
<comment type="subcellular location">
    <subcellularLocation>
        <location evidence="2">Cytoplasm</location>
    </subcellularLocation>
</comment>
<evidence type="ECO:0000313" key="4">
    <source>
        <dbReference type="EMBL" id="ACZ18774.1"/>
    </source>
</evidence>
<dbReference type="PRINTS" id="PR01438">
    <property type="entry name" value="UNVRSLSTRESS"/>
</dbReference>
<gene>
    <name evidence="4" type="ordered locus">Taci_0538</name>
</gene>
<dbReference type="OrthoDB" id="9789668at2"/>
<dbReference type="GO" id="GO:0005737">
    <property type="term" value="C:cytoplasm"/>
    <property type="evidence" value="ECO:0007669"/>
    <property type="project" value="UniProtKB-SubCell"/>
</dbReference>
<dbReference type="AlphaFoldDB" id="D1B921"/>
<sequence>MDFTEGVINMPKKMLVAVDLSKLGESVVRYGVSLSKRLDIEATFLHVIPYIWRGYEPWLPPEINQEVQEIAQKKLSYYLKKAQEQGGYQELPPHKVEILFGEPGEQIIEYAKKESMDLIVLGYKGHSALENIIVGSTASKVARYAPCSVLIYRPGHEPI</sequence>
<accession>D1B921</accession>
<feature type="domain" description="UspA" evidence="3">
    <location>
        <begin position="10"/>
        <end position="153"/>
    </location>
</feature>
<dbReference type="InterPro" id="IPR006016">
    <property type="entry name" value="UspA"/>
</dbReference>
<dbReference type="Pfam" id="PF00582">
    <property type="entry name" value="Usp"/>
    <property type="match status" value="1"/>
</dbReference>
<dbReference type="InterPro" id="IPR014729">
    <property type="entry name" value="Rossmann-like_a/b/a_fold"/>
</dbReference>
<evidence type="ECO:0000256" key="2">
    <source>
        <dbReference type="PIRNR" id="PIRNR006276"/>
    </source>
</evidence>
<evidence type="ECO:0000256" key="1">
    <source>
        <dbReference type="ARBA" id="ARBA00008791"/>
    </source>
</evidence>
<dbReference type="Proteomes" id="UP000002030">
    <property type="component" value="Chromosome"/>
</dbReference>